<keyword evidence="1" id="KW-0472">Membrane</keyword>
<proteinExistence type="predicted"/>
<dbReference type="AlphaFoldDB" id="A0A077M9Z6"/>
<dbReference type="OrthoDB" id="3827267at2"/>
<protein>
    <recommendedName>
        <fullName evidence="4">Permease</fullName>
    </recommendedName>
</protein>
<evidence type="ECO:0000313" key="3">
    <source>
        <dbReference type="Proteomes" id="UP000035720"/>
    </source>
</evidence>
<keyword evidence="3" id="KW-1185">Reference proteome</keyword>
<reference evidence="2 3" key="1">
    <citation type="journal article" date="2013" name="ISME J.">
        <title>A metabolic model for members of the genus Tetrasphaera involved in enhanced biological phosphorus removal.</title>
        <authorList>
            <person name="Kristiansen R."/>
            <person name="Nguyen H.T.T."/>
            <person name="Saunders A.M."/>
            <person name="Nielsen J.L."/>
            <person name="Wimmer R."/>
            <person name="Le V.Q."/>
            <person name="McIlroy S.J."/>
            <person name="Petrovski S."/>
            <person name="Seviour R.J."/>
            <person name="Calteau A."/>
            <person name="Nielsen K.L."/>
            <person name="Nielsen P.H."/>
        </authorList>
    </citation>
    <scope>NUCLEOTIDE SEQUENCE [LARGE SCALE GENOMIC DNA]</scope>
    <source>
        <strain evidence="2 3">Ben 74</strain>
    </source>
</reference>
<accession>A0A077M9Z6</accession>
<dbReference type="Proteomes" id="UP000035720">
    <property type="component" value="Unassembled WGS sequence"/>
</dbReference>
<dbReference type="Pfam" id="PF16316">
    <property type="entry name" value="DUF4956"/>
    <property type="match status" value="1"/>
</dbReference>
<feature type="transmembrane region" description="Helical" evidence="1">
    <location>
        <begin position="31"/>
        <end position="48"/>
    </location>
</feature>
<dbReference type="RefSeq" id="WP_048548036.1">
    <property type="nucleotide sequence ID" value="NZ_HF571038.1"/>
</dbReference>
<gene>
    <name evidence="2" type="ORF">BN13_1110015</name>
</gene>
<organism evidence="2 3">
    <name type="scientific">Nostocoides jenkinsii Ben 74</name>
    <dbReference type="NCBI Taxonomy" id="1193518"/>
    <lineage>
        <taxon>Bacteria</taxon>
        <taxon>Bacillati</taxon>
        <taxon>Actinomycetota</taxon>
        <taxon>Actinomycetes</taxon>
        <taxon>Micrococcales</taxon>
        <taxon>Intrasporangiaceae</taxon>
        <taxon>Nostocoides</taxon>
    </lineage>
</organism>
<feature type="transmembrane region" description="Helical" evidence="1">
    <location>
        <begin position="83"/>
        <end position="116"/>
    </location>
</feature>
<keyword evidence="1" id="KW-0812">Transmembrane</keyword>
<evidence type="ECO:0000313" key="2">
    <source>
        <dbReference type="EMBL" id="CCI51642.1"/>
    </source>
</evidence>
<keyword evidence="1" id="KW-1133">Transmembrane helix</keyword>
<evidence type="ECO:0008006" key="4">
    <source>
        <dbReference type="Google" id="ProtNLM"/>
    </source>
</evidence>
<name>A0A077M9Z6_9MICO</name>
<evidence type="ECO:0000256" key="1">
    <source>
        <dbReference type="SAM" id="Phobius"/>
    </source>
</evidence>
<sequence>MPALAIYAANVLAILVLVFGLYFPRHRRRDLVAAYLGVNIGVMAVASALLDSAVSAGLGLGLFGVLSIIRLRSDELAQHEVAYYFSAFSLGLLSGLSVGAAWVPMALMAIIVAVMWLGDHPRLLSGYRRQLMVLDKAFDDERALVAHLEQRLGATVHGVSVKKVDHVNDSTAVEVRYEVREHAAPALPGVRSTSVSEPGPARVAS</sequence>
<dbReference type="STRING" id="1193518.BN13_1110015"/>
<dbReference type="InterPro" id="IPR032531">
    <property type="entry name" value="DUF4956"/>
</dbReference>
<comment type="caution">
    <text evidence="2">The sequence shown here is derived from an EMBL/GenBank/DDBJ whole genome shotgun (WGS) entry which is preliminary data.</text>
</comment>
<dbReference type="EMBL" id="CAJC01000015">
    <property type="protein sequence ID" value="CCI51642.1"/>
    <property type="molecule type" value="Genomic_DNA"/>
</dbReference>
<feature type="transmembrane region" description="Helical" evidence="1">
    <location>
        <begin position="54"/>
        <end position="71"/>
    </location>
</feature>
<feature type="transmembrane region" description="Helical" evidence="1">
    <location>
        <begin position="6"/>
        <end position="24"/>
    </location>
</feature>